<proteinExistence type="predicted"/>
<dbReference type="GO" id="GO:0035091">
    <property type="term" value="F:phosphatidylinositol binding"/>
    <property type="evidence" value="ECO:0007669"/>
    <property type="project" value="TreeGrafter"/>
</dbReference>
<evidence type="ECO:0000313" key="2">
    <source>
        <dbReference type="EMBL" id="VBB30911.1"/>
    </source>
</evidence>
<reference evidence="2 3" key="1">
    <citation type="submission" date="2018-08" db="EMBL/GenBank/DDBJ databases">
        <authorList>
            <person name="Laetsch R D."/>
            <person name="Stevens L."/>
            <person name="Kumar S."/>
            <person name="Blaxter L. M."/>
        </authorList>
    </citation>
    <scope>NUCLEOTIDE SEQUENCE [LARGE SCALE GENOMIC DNA]</scope>
</reference>
<accession>A0A498SGR5</accession>
<gene>
    <name evidence="2" type="ORF">NAV_LOCUS5702</name>
</gene>
<dbReference type="GO" id="GO:0032456">
    <property type="term" value="P:endocytic recycling"/>
    <property type="evidence" value="ECO:0007669"/>
    <property type="project" value="TreeGrafter"/>
</dbReference>
<keyword evidence="3" id="KW-1185">Reference proteome</keyword>
<dbReference type="Pfam" id="PF18116">
    <property type="entry name" value="SNX17_FERM_C"/>
    <property type="match status" value="1"/>
</dbReference>
<dbReference type="AlphaFoldDB" id="A0A498SGR5"/>
<dbReference type="PANTHER" id="PTHR12431">
    <property type="entry name" value="SORTING NEXIN 17 AND 27"/>
    <property type="match status" value="1"/>
</dbReference>
<evidence type="ECO:0000313" key="3">
    <source>
        <dbReference type="Proteomes" id="UP000276991"/>
    </source>
</evidence>
<dbReference type="STRING" id="6277.A0A498SGR5"/>
<evidence type="ECO:0000259" key="1">
    <source>
        <dbReference type="Pfam" id="PF18116"/>
    </source>
</evidence>
<dbReference type="Proteomes" id="UP000276991">
    <property type="component" value="Unassembled WGS sequence"/>
</dbReference>
<dbReference type="GO" id="GO:0006886">
    <property type="term" value="P:intracellular protein transport"/>
    <property type="evidence" value="ECO:0007669"/>
    <property type="project" value="TreeGrafter"/>
</dbReference>
<dbReference type="EMBL" id="UPTC01001037">
    <property type="protein sequence ID" value="VBB30911.1"/>
    <property type="molecule type" value="Genomic_DNA"/>
</dbReference>
<sequence length="118" mass="13727">MVRVMDGYNKIVFPHCGCGNRKDGDVILEVGFSQLVIRACDYEGNLQEEELVFDWTDILEYKVVDNGATFSFEYARSQKKPKSVKLSTQFAVYMNFCFSRILEERERRAGMNFLKQNC</sequence>
<dbReference type="GO" id="GO:0005769">
    <property type="term" value="C:early endosome"/>
    <property type="evidence" value="ECO:0007669"/>
    <property type="project" value="TreeGrafter"/>
</dbReference>
<feature type="domain" description="Sorting nexin-17/31 FERM" evidence="1">
    <location>
        <begin position="11"/>
        <end position="105"/>
    </location>
</feature>
<organism evidence="2 3">
    <name type="scientific">Acanthocheilonema viteae</name>
    <name type="common">Filarial nematode worm</name>
    <name type="synonym">Dipetalonema viteae</name>
    <dbReference type="NCBI Taxonomy" id="6277"/>
    <lineage>
        <taxon>Eukaryota</taxon>
        <taxon>Metazoa</taxon>
        <taxon>Ecdysozoa</taxon>
        <taxon>Nematoda</taxon>
        <taxon>Chromadorea</taxon>
        <taxon>Rhabditida</taxon>
        <taxon>Spirurina</taxon>
        <taxon>Spiruromorpha</taxon>
        <taxon>Filarioidea</taxon>
        <taxon>Onchocercidae</taxon>
        <taxon>Acanthocheilonema</taxon>
    </lineage>
</organism>
<name>A0A498SGR5_ACAVI</name>
<dbReference type="PANTHER" id="PTHR12431:SF19">
    <property type="entry name" value="SORTING NEXIN-27"/>
    <property type="match status" value="1"/>
</dbReference>
<dbReference type="InterPro" id="IPR040842">
    <property type="entry name" value="SNX17/31_FERM"/>
</dbReference>
<protein>
    <recommendedName>
        <fullName evidence="1">Sorting nexin-17/31 FERM domain-containing protein</fullName>
    </recommendedName>
</protein>
<dbReference type="OrthoDB" id="10036828at2759"/>